<keyword evidence="6" id="KW-1185">Reference proteome</keyword>
<evidence type="ECO:0000313" key="5">
    <source>
        <dbReference type="EMBL" id="SIT09039.1"/>
    </source>
</evidence>
<dbReference type="AlphaFoldDB" id="A0A1N7PFA4"/>
<keyword evidence="1" id="KW-0677">Repeat</keyword>
<keyword evidence="4" id="KW-0472">Membrane</keyword>
<protein>
    <submittedName>
        <fullName evidence="5">Tetratricopeptide repeat-containing protein</fullName>
    </submittedName>
</protein>
<name>A0A1N7PFA4_9BACL</name>
<evidence type="ECO:0000256" key="3">
    <source>
        <dbReference type="PROSITE-ProRule" id="PRU00339"/>
    </source>
</evidence>
<dbReference type="EMBL" id="FTOD01000012">
    <property type="protein sequence ID" value="SIT09039.1"/>
    <property type="molecule type" value="Genomic_DNA"/>
</dbReference>
<sequence length="223" mass="26631">MGKFFSFWILWMLTGNPFIALLILLVIIYFLDRRFVGIFPSVTRPFRRNSQLRKLRHSLQLNPHNTSDKRELARLLMEKKRFRQALPYLEEVLKVIPESAEIRADIGLCCLKLGDLERGEQMMLDALERDPRVHYGEPHLRLGEAFSSSDQEKSLHHLDQFRKIQSSSSEAYYRLGRLYAQMNRREESREAFREAIAIYRSLPKYKKRTERPWALRARFRLIF</sequence>
<dbReference type="RefSeq" id="WP_009710194.1">
    <property type="nucleotide sequence ID" value="NZ_CP048103.1"/>
</dbReference>
<evidence type="ECO:0000313" key="6">
    <source>
        <dbReference type="Proteomes" id="UP000186795"/>
    </source>
</evidence>
<dbReference type="Gene3D" id="1.25.40.10">
    <property type="entry name" value="Tetratricopeptide repeat domain"/>
    <property type="match status" value="1"/>
</dbReference>
<dbReference type="PANTHER" id="PTHR45586:SF1">
    <property type="entry name" value="LIPOPOLYSACCHARIDE ASSEMBLY PROTEIN B"/>
    <property type="match status" value="1"/>
</dbReference>
<organism evidence="5 6">
    <name type="scientific">Kroppenstedtia eburnea</name>
    <dbReference type="NCBI Taxonomy" id="714067"/>
    <lineage>
        <taxon>Bacteria</taxon>
        <taxon>Bacillati</taxon>
        <taxon>Bacillota</taxon>
        <taxon>Bacilli</taxon>
        <taxon>Bacillales</taxon>
        <taxon>Thermoactinomycetaceae</taxon>
        <taxon>Kroppenstedtia</taxon>
    </lineage>
</organism>
<feature type="transmembrane region" description="Helical" evidence="4">
    <location>
        <begin position="6"/>
        <end position="31"/>
    </location>
</feature>
<keyword evidence="4" id="KW-0812">Transmembrane</keyword>
<evidence type="ECO:0000256" key="4">
    <source>
        <dbReference type="SAM" id="Phobius"/>
    </source>
</evidence>
<feature type="repeat" description="TPR" evidence="3">
    <location>
        <begin position="169"/>
        <end position="202"/>
    </location>
</feature>
<dbReference type="InterPro" id="IPR019734">
    <property type="entry name" value="TPR_rpt"/>
</dbReference>
<evidence type="ECO:0000256" key="1">
    <source>
        <dbReference type="ARBA" id="ARBA00022737"/>
    </source>
</evidence>
<dbReference type="SMART" id="SM00028">
    <property type="entry name" value="TPR"/>
    <property type="match status" value="3"/>
</dbReference>
<keyword evidence="4" id="KW-1133">Transmembrane helix</keyword>
<proteinExistence type="predicted"/>
<dbReference type="SUPFAM" id="SSF48452">
    <property type="entry name" value="TPR-like"/>
    <property type="match status" value="1"/>
</dbReference>
<dbReference type="InterPro" id="IPR011990">
    <property type="entry name" value="TPR-like_helical_dom_sf"/>
</dbReference>
<dbReference type="InterPro" id="IPR051012">
    <property type="entry name" value="CellSynth/LPSAsmb/PSIAsmb"/>
</dbReference>
<dbReference type="Pfam" id="PF13181">
    <property type="entry name" value="TPR_8"/>
    <property type="match status" value="1"/>
</dbReference>
<gene>
    <name evidence="5" type="ORF">SAMN05421790_11254</name>
</gene>
<dbReference type="Proteomes" id="UP000186795">
    <property type="component" value="Unassembled WGS sequence"/>
</dbReference>
<dbReference type="PANTHER" id="PTHR45586">
    <property type="entry name" value="TPR REPEAT-CONTAINING PROTEIN PA4667"/>
    <property type="match status" value="1"/>
</dbReference>
<evidence type="ECO:0000256" key="2">
    <source>
        <dbReference type="ARBA" id="ARBA00022803"/>
    </source>
</evidence>
<accession>A0A1N7PFA4</accession>
<keyword evidence="2 3" id="KW-0802">TPR repeat</keyword>
<dbReference type="OrthoDB" id="2658060at2"/>
<dbReference type="PROSITE" id="PS50005">
    <property type="entry name" value="TPR"/>
    <property type="match status" value="1"/>
</dbReference>
<dbReference type="Pfam" id="PF14559">
    <property type="entry name" value="TPR_19"/>
    <property type="match status" value="1"/>
</dbReference>
<reference evidence="6" key="1">
    <citation type="submission" date="2017-01" db="EMBL/GenBank/DDBJ databases">
        <authorList>
            <person name="Varghese N."/>
            <person name="Submissions S."/>
        </authorList>
    </citation>
    <scope>NUCLEOTIDE SEQUENCE [LARGE SCALE GENOMIC DNA]</scope>
    <source>
        <strain evidence="6">DSM 45196</strain>
    </source>
</reference>